<name>A0AAD4P2A2_PERFH</name>
<organism evidence="2 3">
    <name type="scientific">Perilla frutescens var. hirtella</name>
    <name type="common">Perilla citriodora</name>
    <name type="synonym">Perilla setoyensis</name>
    <dbReference type="NCBI Taxonomy" id="608512"/>
    <lineage>
        <taxon>Eukaryota</taxon>
        <taxon>Viridiplantae</taxon>
        <taxon>Streptophyta</taxon>
        <taxon>Embryophyta</taxon>
        <taxon>Tracheophyta</taxon>
        <taxon>Spermatophyta</taxon>
        <taxon>Magnoliopsida</taxon>
        <taxon>eudicotyledons</taxon>
        <taxon>Gunneridae</taxon>
        <taxon>Pentapetalae</taxon>
        <taxon>asterids</taxon>
        <taxon>lamiids</taxon>
        <taxon>Lamiales</taxon>
        <taxon>Lamiaceae</taxon>
        <taxon>Nepetoideae</taxon>
        <taxon>Elsholtzieae</taxon>
        <taxon>Perilla</taxon>
    </lineage>
</organism>
<accession>A0AAD4P2A2</accession>
<evidence type="ECO:0000256" key="1">
    <source>
        <dbReference type="SAM" id="MobiDB-lite"/>
    </source>
</evidence>
<dbReference type="AlphaFoldDB" id="A0AAD4P2A2"/>
<gene>
    <name evidence="2" type="ORF">C2S53_016735</name>
</gene>
<sequence>MAGSLKHSNDGGRNPSTKRPRMSTNSDISESAKESDRSSQALHVKAIWDEKIRDLVLQHRIEKERFRAVTALRPCERCATQGPTIYKGTKK</sequence>
<reference evidence="2 3" key="1">
    <citation type="journal article" date="2021" name="Nat. Commun.">
        <title>Incipient diploidization of the medicinal plant Perilla within 10,000 years.</title>
        <authorList>
            <person name="Zhang Y."/>
            <person name="Shen Q."/>
            <person name="Leng L."/>
            <person name="Zhang D."/>
            <person name="Chen S."/>
            <person name="Shi Y."/>
            <person name="Ning Z."/>
            <person name="Chen S."/>
        </authorList>
    </citation>
    <scope>NUCLEOTIDE SEQUENCE [LARGE SCALE GENOMIC DNA]</scope>
    <source>
        <strain evidence="3">cv. PC099</strain>
    </source>
</reference>
<proteinExistence type="predicted"/>
<protein>
    <submittedName>
        <fullName evidence="2">Uncharacterized protein</fullName>
    </submittedName>
</protein>
<comment type="caution">
    <text evidence="2">The sequence shown here is derived from an EMBL/GenBank/DDBJ whole genome shotgun (WGS) entry which is preliminary data.</text>
</comment>
<evidence type="ECO:0000313" key="3">
    <source>
        <dbReference type="Proteomes" id="UP001190926"/>
    </source>
</evidence>
<evidence type="ECO:0000313" key="2">
    <source>
        <dbReference type="EMBL" id="KAH6823495.1"/>
    </source>
</evidence>
<dbReference type="Proteomes" id="UP001190926">
    <property type="component" value="Unassembled WGS sequence"/>
</dbReference>
<dbReference type="EMBL" id="SDAM02000809">
    <property type="protein sequence ID" value="KAH6823495.1"/>
    <property type="molecule type" value="Genomic_DNA"/>
</dbReference>
<feature type="region of interest" description="Disordered" evidence="1">
    <location>
        <begin position="1"/>
        <end position="42"/>
    </location>
</feature>
<keyword evidence="3" id="KW-1185">Reference proteome</keyword>